<dbReference type="STRING" id="1407055.NITUZ_10013"/>
<gene>
    <name evidence="3" type="ORF">NITUZ_10013</name>
</gene>
<evidence type="ECO:0000256" key="1">
    <source>
        <dbReference type="SAM" id="Phobius"/>
    </source>
</evidence>
<feature type="transmembrane region" description="Helical" evidence="1">
    <location>
        <begin position="166"/>
        <end position="183"/>
    </location>
</feature>
<dbReference type="EMBL" id="CBTY010000001">
    <property type="protein sequence ID" value="CDI04818.1"/>
    <property type="molecule type" value="Genomic_DNA"/>
</dbReference>
<dbReference type="GO" id="GO:0042392">
    <property type="term" value="F:sphingosine-1-phosphate phosphatase activity"/>
    <property type="evidence" value="ECO:0007669"/>
    <property type="project" value="TreeGrafter"/>
</dbReference>
<dbReference type="AlphaFoldDB" id="V6AQY0"/>
<proteinExistence type="predicted"/>
<organism evidence="3 4">
    <name type="scientific">Candidatus Nitrosotenuis uzonensis</name>
    <dbReference type="NCBI Taxonomy" id="1407055"/>
    <lineage>
        <taxon>Archaea</taxon>
        <taxon>Nitrososphaerota</taxon>
        <taxon>Candidatus Nitrosotenuis</taxon>
    </lineage>
</organism>
<keyword evidence="1" id="KW-0472">Membrane</keyword>
<sequence>MSILVDQKITSEFDKSAMIHFQSSAGNYALDMAMWMITEIGDVMWLVLFSIVIFVIRRTRRTGLILLLSLVAGTIGAGYLKGYVVDNPRPNLEFMGSTLPGDIGRDTFVLGTDGSFPSGHAARAAIIALILGFALSQRFPKWCYLIWIFPVLESISRVYVLQHYPMDVLGGTVFGILIAGVIGKKLRLYDIFKKSEPEL</sequence>
<feature type="transmembrane region" description="Helical" evidence="1">
    <location>
        <begin position="142"/>
        <end position="160"/>
    </location>
</feature>
<keyword evidence="4" id="KW-1185">Reference proteome</keyword>
<dbReference type="Pfam" id="PF01569">
    <property type="entry name" value="PAP2"/>
    <property type="match status" value="1"/>
</dbReference>
<dbReference type="Proteomes" id="UP000018159">
    <property type="component" value="Unassembled WGS sequence"/>
</dbReference>
<evidence type="ECO:0000259" key="2">
    <source>
        <dbReference type="SMART" id="SM00014"/>
    </source>
</evidence>
<keyword evidence="1" id="KW-1133">Transmembrane helix</keyword>
<reference evidence="3 4" key="1">
    <citation type="journal article" date="2013" name="PLoS ONE">
        <title>Enrichment and Genome Sequence of the Group I.1a Ammonia-Oxidizing Archaeon ?Ca. Nitrosotenuis uzonensis? Representing a Clade Globally.</title>
        <authorList>
            <person name="Lebedeva E.V."/>
            <person name="Hatzenpichler R."/>
            <person name="Pelletier E."/>
            <person name="Schuster N."/>
            <person name="Hauzmayer S."/>
            <person name="Bulaev A."/>
            <person name="Grigor'eva N.V."/>
            <person name="Galushko A."/>
            <person name="Schmid M."/>
            <person name="Palatinszky M."/>
            <person name="Le Paslier D."/>
            <person name="Daims H."/>
            <person name="Wagner M."/>
        </authorList>
    </citation>
    <scope>NUCLEOTIDE SEQUENCE [LARGE SCALE GENOMIC DNA]</scope>
    <source>
        <strain evidence="3 4">N4</strain>
    </source>
</reference>
<comment type="caution">
    <text evidence="3">The sequence shown here is derived from an EMBL/GenBank/DDBJ whole genome shotgun (WGS) entry which is preliminary data.</text>
</comment>
<dbReference type="InterPro" id="IPR036938">
    <property type="entry name" value="PAP2/HPO_sf"/>
</dbReference>
<feature type="transmembrane region" description="Helical" evidence="1">
    <location>
        <begin position="116"/>
        <end position="135"/>
    </location>
</feature>
<protein>
    <submittedName>
        <fullName evidence="3">PAP2 superfamily protein</fullName>
    </submittedName>
</protein>
<name>V6AQY0_9ARCH</name>
<feature type="transmembrane region" description="Helical" evidence="1">
    <location>
        <begin position="63"/>
        <end position="80"/>
    </location>
</feature>
<dbReference type="RefSeq" id="WP_244443770.1">
    <property type="nucleotide sequence ID" value="NZ_CBTY010000001.1"/>
</dbReference>
<dbReference type="InterPro" id="IPR000326">
    <property type="entry name" value="PAP2/HPO"/>
</dbReference>
<dbReference type="PANTHER" id="PTHR14969">
    <property type="entry name" value="SPHINGOSINE-1-PHOSPHATE PHOSPHOHYDROLASE"/>
    <property type="match status" value="1"/>
</dbReference>
<dbReference type="SMART" id="SM00014">
    <property type="entry name" value="acidPPc"/>
    <property type="match status" value="1"/>
</dbReference>
<accession>V6AQY0</accession>
<dbReference type="Gene3D" id="1.20.144.10">
    <property type="entry name" value="Phosphatidic acid phosphatase type 2/haloperoxidase"/>
    <property type="match status" value="1"/>
</dbReference>
<evidence type="ECO:0000313" key="4">
    <source>
        <dbReference type="Proteomes" id="UP000018159"/>
    </source>
</evidence>
<evidence type="ECO:0000313" key="3">
    <source>
        <dbReference type="EMBL" id="CDI04818.1"/>
    </source>
</evidence>
<keyword evidence="1" id="KW-0812">Transmembrane</keyword>
<dbReference type="SUPFAM" id="SSF48317">
    <property type="entry name" value="Acid phosphatase/Vanadium-dependent haloperoxidase"/>
    <property type="match status" value="1"/>
</dbReference>
<feature type="domain" description="Phosphatidic acid phosphatase type 2/haloperoxidase" evidence="2">
    <location>
        <begin position="62"/>
        <end position="183"/>
    </location>
</feature>
<feature type="transmembrane region" description="Helical" evidence="1">
    <location>
        <begin position="33"/>
        <end position="56"/>
    </location>
</feature>
<dbReference type="PANTHER" id="PTHR14969:SF13">
    <property type="entry name" value="AT30094P"/>
    <property type="match status" value="1"/>
</dbReference>
<dbReference type="CDD" id="cd01610">
    <property type="entry name" value="PAP2_like"/>
    <property type="match status" value="1"/>
</dbReference>